<dbReference type="STRING" id="9986.ENSOCUP00000048959"/>
<dbReference type="Ensembl" id="ENSOCUT00000049747.1">
    <property type="protein sequence ID" value="ENSOCUP00000048959.1"/>
    <property type="gene ID" value="ENSOCUG00000023252.2"/>
</dbReference>
<evidence type="ECO:0000256" key="2">
    <source>
        <dbReference type="SAM" id="MobiDB-lite"/>
    </source>
</evidence>
<evidence type="ECO:0000313" key="6">
    <source>
        <dbReference type="Proteomes" id="UP000001811"/>
    </source>
</evidence>
<dbReference type="Pfam" id="PF01347">
    <property type="entry name" value="Vitellogenin_N"/>
    <property type="match status" value="1"/>
</dbReference>
<dbReference type="InParanoid" id="A0A5F9DTM1"/>
<dbReference type="EMBL" id="AAGW02056971">
    <property type="status" value="NOT_ANNOTATED_CDS"/>
    <property type="molecule type" value="Genomic_DNA"/>
</dbReference>
<dbReference type="InterPro" id="IPR015817">
    <property type="entry name" value="Vitellinogen_open_b-sht_sub1"/>
</dbReference>
<dbReference type="PANTHER" id="PTHR37860:SF2">
    <property type="entry name" value="VITELLOGENIN DOMAIN-CONTAINING PROTEIN"/>
    <property type="match status" value="1"/>
</dbReference>
<protein>
    <recommendedName>
        <fullName evidence="7">Vitellogenin domain-containing protein</fullName>
    </recommendedName>
</protein>
<dbReference type="Pfam" id="PF00094">
    <property type="entry name" value="VWD"/>
    <property type="match status" value="1"/>
</dbReference>
<dbReference type="InterPro" id="IPR015819">
    <property type="entry name" value="Lipid_transp_b-sht_shell"/>
</dbReference>
<dbReference type="InterPro" id="IPR048484">
    <property type="entry name" value="LOC400499-like"/>
</dbReference>
<reference evidence="5" key="3">
    <citation type="submission" date="2025-09" db="UniProtKB">
        <authorList>
            <consortium name="Ensembl"/>
        </authorList>
    </citation>
    <scope>IDENTIFICATION</scope>
    <source>
        <strain evidence="5">Thorbecke</strain>
    </source>
</reference>
<dbReference type="Pfam" id="PF09172">
    <property type="entry name" value="Vit_open_b-sht"/>
    <property type="match status" value="1"/>
</dbReference>
<feature type="compositionally biased region" description="Pro residues" evidence="2">
    <location>
        <begin position="326"/>
        <end position="336"/>
    </location>
</feature>
<dbReference type="Bgee" id="ENSOCUG00000023252">
    <property type="expression patterns" value="Expressed in testis and 8 other cell types or tissues"/>
</dbReference>
<dbReference type="InterPro" id="IPR001747">
    <property type="entry name" value="Vitellogenin_N"/>
</dbReference>
<dbReference type="EMBL" id="AAGW02056975">
    <property type="status" value="NOT_ANNOTATED_CDS"/>
    <property type="molecule type" value="Genomic_DNA"/>
</dbReference>
<keyword evidence="6" id="KW-1185">Reference proteome</keyword>
<dbReference type="Proteomes" id="UP000001811">
    <property type="component" value="Chromosome 6"/>
</dbReference>
<organism evidence="5 6">
    <name type="scientific">Oryctolagus cuniculus</name>
    <name type="common">Rabbit</name>
    <dbReference type="NCBI Taxonomy" id="9986"/>
    <lineage>
        <taxon>Eukaryota</taxon>
        <taxon>Metazoa</taxon>
        <taxon>Chordata</taxon>
        <taxon>Craniata</taxon>
        <taxon>Vertebrata</taxon>
        <taxon>Euteleostomi</taxon>
        <taxon>Mammalia</taxon>
        <taxon>Eutheria</taxon>
        <taxon>Euarchontoglires</taxon>
        <taxon>Glires</taxon>
        <taxon>Lagomorpha</taxon>
        <taxon>Leporidae</taxon>
        <taxon>Oryctolagus</taxon>
    </lineage>
</organism>
<feature type="region of interest" description="Disordered" evidence="2">
    <location>
        <begin position="1607"/>
        <end position="1632"/>
    </location>
</feature>
<dbReference type="EMBL" id="AAGW02056974">
    <property type="status" value="NOT_ANNOTATED_CDS"/>
    <property type="molecule type" value="Genomic_DNA"/>
</dbReference>
<name>A0A5F9DTM1_RABIT</name>
<dbReference type="InterPro" id="IPR011030">
    <property type="entry name" value="Lipovitellin_superhlx_dom"/>
</dbReference>
<feature type="domain" description="VWFD" evidence="4">
    <location>
        <begin position="2521"/>
        <end position="2690"/>
    </location>
</feature>
<proteinExistence type="predicted"/>
<evidence type="ECO:0008006" key="7">
    <source>
        <dbReference type="Google" id="ProtNLM"/>
    </source>
</evidence>
<dbReference type="Gene3D" id="2.20.80.10">
    <property type="entry name" value="Lipovitellin-phosvitin complex, chain A, domain 4"/>
    <property type="match status" value="1"/>
</dbReference>
<evidence type="ECO:0000313" key="5">
    <source>
        <dbReference type="Ensembl" id="ENSOCUP00000048959.1"/>
    </source>
</evidence>
<dbReference type="InterPro" id="IPR015255">
    <property type="entry name" value="Vitellinogen_open_b-sht"/>
</dbReference>
<dbReference type="Gene3D" id="1.25.10.20">
    <property type="entry name" value="Vitellinogen, superhelical"/>
    <property type="match status" value="1"/>
</dbReference>
<dbReference type="InterPro" id="IPR001846">
    <property type="entry name" value="VWF_type-D"/>
</dbReference>
<dbReference type="GeneTree" id="ENSGT00440000038757"/>
<dbReference type="SUPFAM" id="SSF48431">
    <property type="entry name" value="Lipovitellin-phosvitin complex, superhelical domain"/>
    <property type="match status" value="1"/>
</dbReference>
<dbReference type="SUPFAM" id="SSF56968">
    <property type="entry name" value="Lipovitellin-phosvitin complex, beta-sheet shell regions"/>
    <property type="match status" value="1"/>
</dbReference>
<reference evidence="5 6" key="1">
    <citation type="journal article" date="2011" name="Nature">
        <title>A high-resolution map of human evolutionary constraint using 29 mammals.</title>
        <authorList>
            <person name="Lindblad-Toh K."/>
            <person name="Garber M."/>
            <person name="Zuk O."/>
            <person name="Lin M.F."/>
            <person name="Parker B.J."/>
            <person name="Washietl S."/>
            <person name="Kheradpour P."/>
            <person name="Ernst J."/>
            <person name="Jordan G."/>
            <person name="Mauceli E."/>
            <person name="Ward L.D."/>
            <person name="Lowe C.B."/>
            <person name="Holloway A.K."/>
            <person name="Clamp M."/>
            <person name="Gnerre S."/>
            <person name="Alfoldi J."/>
            <person name="Beal K."/>
            <person name="Chang J."/>
            <person name="Clawson H."/>
            <person name="Cuff J."/>
            <person name="Di Palma F."/>
            <person name="Fitzgerald S."/>
            <person name="Flicek P."/>
            <person name="Guttman M."/>
            <person name="Hubisz M.J."/>
            <person name="Jaffe D.B."/>
            <person name="Jungreis I."/>
            <person name="Kent W.J."/>
            <person name="Kostka D."/>
            <person name="Lara M."/>
            <person name="Martins A.L."/>
            <person name="Massingham T."/>
            <person name="Moltke I."/>
            <person name="Raney B.J."/>
            <person name="Rasmussen M.D."/>
            <person name="Robinson J."/>
            <person name="Stark A."/>
            <person name="Vilella A.J."/>
            <person name="Wen J."/>
            <person name="Xie X."/>
            <person name="Zody M.C."/>
            <person name="Baldwin J."/>
            <person name="Bloom T."/>
            <person name="Chin C.W."/>
            <person name="Heiman D."/>
            <person name="Nicol R."/>
            <person name="Nusbaum C."/>
            <person name="Young S."/>
            <person name="Wilkinson J."/>
            <person name="Worley K.C."/>
            <person name="Kovar C.L."/>
            <person name="Muzny D.M."/>
            <person name="Gibbs R.A."/>
            <person name="Cree A."/>
            <person name="Dihn H.H."/>
            <person name="Fowler G."/>
            <person name="Jhangiani S."/>
            <person name="Joshi V."/>
            <person name="Lee S."/>
            <person name="Lewis L.R."/>
            <person name="Nazareth L.V."/>
            <person name="Okwuonu G."/>
            <person name="Santibanez J."/>
            <person name="Warren W.C."/>
            <person name="Mardis E.R."/>
            <person name="Weinstock G.M."/>
            <person name="Wilson R.K."/>
            <person name="Delehaunty K."/>
            <person name="Dooling D."/>
            <person name="Fronik C."/>
            <person name="Fulton L."/>
            <person name="Fulton B."/>
            <person name="Graves T."/>
            <person name="Minx P."/>
            <person name="Sodergren E."/>
            <person name="Birney E."/>
            <person name="Margulies E.H."/>
            <person name="Herrero J."/>
            <person name="Green E.D."/>
            <person name="Haussler D."/>
            <person name="Siepel A."/>
            <person name="Goldman N."/>
            <person name="Pollard K.S."/>
            <person name="Pedersen J.S."/>
            <person name="Lander E.S."/>
            <person name="Kellis M."/>
        </authorList>
    </citation>
    <scope>NUCLEOTIDE SEQUENCE [LARGE SCALE GENOMIC DNA]</scope>
    <source>
        <strain evidence="5 6">Thorbecke inbred</strain>
    </source>
</reference>
<dbReference type="Pfam" id="PF21013">
    <property type="entry name" value="LOC400499"/>
    <property type="match status" value="1"/>
</dbReference>
<dbReference type="Pfam" id="PF08742">
    <property type="entry name" value="C8"/>
    <property type="match status" value="1"/>
</dbReference>
<sequence length="2771" mass="298799">MTELIAAGEVEAEEAEAWLRSLAFISQPTDAMVHVLLPLLQTPGAGPSAFLGISALVHNLCATLDGPCGQLPGVSSFVRILGEALGANCTFTEPLDTSQLQVVLKAIGNAGLAAAALTPVLSACASLWSVRPELRLAAIQAFRRVPCSADRSALSRLYRAPEEDAEIRITAYLALMRCPGPEVFAQVRRTQAAERSTQVGSFVWSHLLQLLETDDPLKQALRDALPEDIVSQELRPDGWKHSSYSDVTFRSASGSLGANLERSLLFSPSSFLPRAATANLTIHALGRAFNVLELGLRLEDAEDVVRRLFGQKLSWEQEEQREAQPESPPGPEPGPTTRPECPGERPGRMRDAQQKVAQRRGARQGLRCELSLKVLGHELTLVNCGALGRPAEQHLSLAELGTKLLQGQEVHVTRRLSLAPAELVFPTLSGLPAQLTLNVSAAVSIRVRGSAVFRQRAHLSLSGYVKPSVLLRISAQMGTAGALGQAGLRWVTSIRGTAGLDGGIQARKGQDFKVHLNAPEETTELFGFSSELYLVAGDGVRSLSRHPSPPEAPSCTSEEAARTWGWQLCTAVTWPAPGLPYLLSVPVFVAVTLRKQDRGLRQYVLEAASTLHPQDSWLPQVAAAHLYLGTPGSEVPRDVGVDVSYSLPGRRLRFKLLHPRKKMELDGKMEAVGSTRVGHLELVLDDRDVYYVKGWSDLRPAADGGARQLEAQLEAKLVTAGSPVVVTGNLTWQAGSKLAFSASLSHLLGDPAHVTVLLEKKVEAGLQVAAVRGELLAPGLLGLHVLGRLQQRGHLRSSTLRIRYGLLGQAERPAHECSSSQKLQVRSSSVAMAVAVAVLELDHEFHCTQIPAFSHKVQLRHQEGPGHLHSQVEVSYGKQWSDSSKRWLRLSQTFRNDSGPALSNYFLEFVLQVPARQLDGRVQLSHSSLRQPHVDSSTHLKVQLNGRLPFVAGWQWTDTSRAALWRWEGAWNLQSPWLAVSAAHRLYWPQRAVFQSALELTLGKAWTLKDLVVSVACRSQGRDQEAKIKVSTGTTVHLRVSTVTSLAPSLFRSWNELESAWVGAVRSEIHAEDSRDRKLLHCWVKGPQRELNITAAYRHTRGPPKTQVSLAALGPGARGLQVEGELEEAQHSREVYQKRGSLGLRHSWHLPVPRSLLVQEVFTVDERQQRCSLETRLVLHGREETLQTVVLGRQAGHPYVCAGLTHPYDGAAIPRDLEGCVVTWSRHTAKNKEVEATVQVHRKVVLHMKGLLRDGSEHEEIRRSLALDVAQSYQPKLPRALSLNGDVVYRRRPPGAFNFSFGAQATVNHSAASQQVSIRLTGSDSHCTAVFQLSRAQVPAAPADLEVQAAAGRPRERSLNVSLVVHASGHELLLLEAAGSLAARRSGRGGDVSVLLRQAALRAPRAVRLQLSGRIAPTRIWLLSRALLDEDMAQLLLRASEDPRGGRVLTLRGQAQRTGAGWAARPHLLGLQGSLKWKETVREGSIAVTADSAALSFLLRDKRGTAGNSASVHSVACVFSQNSSQAWPGEVRLRGRLRAQTEGLRGQASVRADRVRLAVGGACTWGPGRGLRYNVSTLRDTGHPSEAGLLLSLTHVACNGSVHLALRSPRGRPDAGLDPEEPASGSPGPRRWGLSFSVDGHGHFQSVGHRLGAGLAVDLDGKQLHAALERTMENGSQGLALRLHRGLCGLLGALPARLQVSCSGEAVPTRLWGLCHGAVAGQPLEISVDLRDGGSGFEHSGCLAMGPASLNLSVSGSSHDGRLQLSGRSRHNSETLLRAGFPGEARLAAELQVHETQTLATVALRGGSDGEVIVDAAALAARPQGGALELAVNASHTVPVLQRLGLPRASQLLFRGLWAAEELSASLRLTCDAHACVGLEARGQNRAVSKELALSGWHRLPALLGLCPSAASATAKLRGAEGAAKATLGIGVEERRFHVSGRLEATRATVASTVSLEQTFPQLQVLPGELVLQTTYQRAQGTRTLRQTLLWDGQQVALSGSLSGPFLEPTRNLSLQVELVHPLPLPLPRHCSLRLSSERPGAGRWDRLVVGWDGRDQVLVSSSLWLGRDQLAARLDLAHPFNLTWQQVGLGGLAESRGGRQSRQVQLTWNGGPPVTLQLTWANRSSTHSTAWAGCLAASPGQLQQAWGLSTLRACGALTQTPAVVSEWLQLAWGQTRVQQNVTCELRGPRAQWAGLHGRISASAAGSLVMLEGTTGGRTEHVRLSAATSHAPRCLQVSVAHEEGSRDESVVLRACAHRRAVEAEARLQDGGRLQPLGRLTLQAANQSLLLAARGCPGALLGHVESRIAAVGSRVRAQLEERVRGLAAYLRRFQPPARPARALGGVPGLLLQLSRAGLEAVQAALDQLRQELDRPLATLRDAYLEVTLRPLDEVWRERAEEAVRHLRAWVPGPIEAALGAVKGALELAGQQSLTWAEATVSRALRRLCSPLLRLYSFSARNFSVLLTVPLLPVGDEPWDAARVASYLVEEKLLRPLRALYGANVPAAFYGLRRRLLGSPSEYHAVVAGAQHVVTFDGRVWGLRARCGSLVLAQDSAHHTFLLTLSWDGSGLPALSVELQNTTLTVYPTLKTYSLYHPSLPGGSCPDPALPPATRGRNGPWIELSEDGVSVSCDLQASLCSLTLGLWHHGASTGLLGTNNNEAGDELTLPDGTAASSLEELTRAWQMGGDCETPEKTQPACSGQSPTCQAFFQDSRSSLGNCFQVVDPTPFLSLCLQESCGPQERHAACTLAAAYVHLCARGSVPLDPLPQCG</sequence>
<dbReference type="Gene3D" id="2.20.50.20">
    <property type="entry name" value="Lipovitellin. Chain A, domain 3"/>
    <property type="match status" value="1"/>
</dbReference>
<dbReference type="PROSITE" id="PS51233">
    <property type="entry name" value="VWFD"/>
    <property type="match status" value="1"/>
</dbReference>
<dbReference type="EMBL" id="AAGW02056973">
    <property type="status" value="NOT_ANNOTATED_CDS"/>
    <property type="molecule type" value="Genomic_DNA"/>
</dbReference>
<dbReference type="GO" id="GO:0005319">
    <property type="term" value="F:lipid transporter activity"/>
    <property type="evidence" value="ECO:0007669"/>
    <property type="project" value="InterPro"/>
</dbReference>
<dbReference type="PANTHER" id="PTHR37860">
    <property type="entry name" value="AGAP008810-PA"/>
    <property type="match status" value="1"/>
</dbReference>
<feature type="region of interest" description="Disordered" evidence="2">
    <location>
        <begin position="316"/>
        <end position="360"/>
    </location>
</feature>
<evidence type="ECO:0000256" key="1">
    <source>
        <dbReference type="PROSITE-ProRule" id="PRU00557"/>
    </source>
</evidence>
<reference evidence="5" key="2">
    <citation type="submission" date="2025-08" db="UniProtKB">
        <authorList>
            <consortium name="Ensembl"/>
        </authorList>
    </citation>
    <scope>IDENTIFICATION</scope>
    <source>
        <strain evidence="5">Thorbecke</strain>
    </source>
</reference>
<evidence type="ECO:0000259" key="3">
    <source>
        <dbReference type="PROSITE" id="PS51211"/>
    </source>
</evidence>
<feature type="domain" description="Vitellogenin" evidence="3">
    <location>
        <begin position="1"/>
        <end position="276"/>
    </location>
</feature>
<dbReference type="InterPro" id="IPR014853">
    <property type="entry name" value="VWF/SSPO/ZAN-like_Cys-rich_dom"/>
</dbReference>
<comment type="caution">
    <text evidence="1">Lacks conserved residue(s) required for the propagation of feature annotation.</text>
</comment>
<dbReference type="EMBL" id="AAGW02056972">
    <property type="status" value="NOT_ANNOTATED_CDS"/>
    <property type="molecule type" value="Genomic_DNA"/>
</dbReference>
<dbReference type="PROSITE" id="PS51211">
    <property type="entry name" value="VITELLOGENIN"/>
    <property type="match status" value="1"/>
</dbReference>
<dbReference type="SMART" id="SM01169">
    <property type="entry name" value="DUF1943"/>
    <property type="match status" value="1"/>
</dbReference>
<accession>A0A5F9DTM1</accession>
<feature type="compositionally biased region" description="Basic and acidic residues" evidence="2">
    <location>
        <begin position="341"/>
        <end position="353"/>
    </location>
</feature>
<evidence type="ECO:0000259" key="4">
    <source>
        <dbReference type="PROSITE" id="PS51233"/>
    </source>
</evidence>